<dbReference type="Proteomes" id="UP000419144">
    <property type="component" value="Unassembled WGS sequence"/>
</dbReference>
<feature type="compositionally biased region" description="Low complexity" evidence="1">
    <location>
        <begin position="164"/>
        <end position="178"/>
    </location>
</feature>
<reference evidence="2" key="1">
    <citation type="submission" date="2019-11" db="EMBL/GenBank/DDBJ databases">
        <title>Leishmania tarentolae CDS.</title>
        <authorList>
            <person name="Goto Y."/>
            <person name="Yamagishi J."/>
        </authorList>
    </citation>
    <scope>NUCLEOTIDE SEQUENCE [LARGE SCALE GENOMIC DNA]</scope>
    <source>
        <strain evidence="2">Parrot Tar II</strain>
    </source>
</reference>
<sequence>MVLTPKRDLSQYSFSEPARGSAKVSDTSTSTLIGDWRRSSTGSIRVIGVHAPDVKSESEHVCALPSHRLARKARLPVALAEPANSDVERWRERHTPSTSLLPSSVLAQTWTSSSSSAFSAPAAQFALEPFALAPRTAKEVDKVTSATGVTTVGEAYTRRHATMSNAENSKAASSSRASLRTGETKQLAQVDWMMSKPRFSSRTPSILSTTLSESPGPNEASTVFSVRRSASSNAVGHAAINNAERESVALYSGLPYASQTTSRQFQAVNNTKETPQLFPYDTPSSTHAVPLGTTVTAIGDTSSGEVGARHLSPFRGSQRPQMPAEEQDGGCFSSATSTPGKTGLPLFAERKTFSARAMSSSVGRPTASRGPAPRQRIHASLQHTRADVPPLAFTSSRQFAPFTCFSTAPRSESYPSSQPFSEENSCPNRQDFSVPGVCLRDHSDLKYTQSTSRERSYPRRMTSVETTSSTATCSGRLRSASTERDISLSSAFSVKMPIFSSSRHCEVPRVRKRVASSPSLSNTSVSHSALRSAVYTAFLATTVRSRYKLLDDSTATLATTSSQRGTIAEELAMQRRLSLLKSELMRQRMDQMQHSRHRRTL</sequence>
<proteinExistence type="predicted"/>
<dbReference type="EMBL" id="BLBS01000057">
    <property type="protein sequence ID" value="GET93212.1"/>
    <property type="molecule type" value="Genomic_DNA"/>
</dbReference>
<keyword evidence="3" id="KW-1185">Reference proteome</keyword>
<feature type="region of interest" description="Disordered" evidence="1">
    <location>
        <begin position="199"/>
        <end position="222"/>
    </location>
</feature>
<comment type="caution">
    <text evidence="2">The sequence shown here is derived from an EMBL/GenBank/DDBJ whole genome shotgun (WGS) entry which is preliminary data.</text>
</comment>
<feature type="region of interest" description="Disordered" evidence="1">
    <location>
        <begin position="161"/>
        <end position="184"/>
    </location>
</feature>
<dbReference type="OrthoDB" id="267336at2759"/>
<accession>A0A640KUK0</accession>
<feature type="region of interest" description="Disordered" evidence="1">
    <location>
        <begin position="1"/>
        <end position="30"/>
    </location>
</feature>
<evidence type="ECO:0000313" key="3">
    <source>
        <dbReference type="Proteomes" id="UP000419144"/>
    </source>
</evidence>
<feature type="region of interest" description="Disordered" evidence="1">
    <location>
        <begin position="299"/>
        <end position="344"/>
    </location>
</feature>
<evidence type="ECO:0000313" key="2">
    <source>
        <dbReference type="EMBL" id="GET93212.1"/>
    </source>
</evidence>
<dbReference type="AlphaFoldDB" id="A0A640KUK0"/>
<name>A0A640KUK0_LEITA</name>
<feature type="compositionally biased region" description="Polar residues" evidence="1">
    <location>
        <begin position="463"/>
        <end position="473"/>
    </location>
</feature>
<organism evidence="2 3">
    <name type="scientific">Leishmania tarentolae</name>
    <name type="common">Sauroleishmania tarentolae</name>
    <dbReference type="NCBI Taxonomy" id="5689"/>
    <lineage>
        <taxon>Eukaryota</taxon>
        <taxon>Discoba</taxon>
        <taxon>Euglenozoa</taxon>
        <taxon>Kinetoplastea</taxon>
        <taxon>Metakinetoplastina</taxon>
        <taxon>Trypanosomatida</taxon>
        <taxon>Trypanosomatidae</taxon>
        <taxon>Leishmaniinae</taxon>
        <taxon>Leishmania</taxon>
        <taxon>lizard Leishmania</taxon>
    </lineage>
</organism>
<feature type="region of interest" description="Disordered" evidence="1">
    <location>
        <begin position="449"/>
        <end position="476"/>
    </location>
</feature>
<gene>
    <name evidence="2" type="ORF">LtaPh_3614500</name>
</gene>
<dbReference type="VEuPathDB" id="TriTrypDB:LtaPh_3614500"/>
<evidence type="ECO:0000256" key="1">
    <source>
        <dbReference type="SAM" id="MobiDB-lite"/>
    </source>
</evidence>
<protein>
    <submittedName>
        <fullName evidence="2">Uncharacterized protein</fullName>
    </submittedName>
</protein>